<dbReference type="OrthoDB" id="7665994at2759"/>
<dbReference type="AlphaFoldDB" id="A0A8J2E2V8"/>
<dbReference type="Gene3D" id="3.90.730.10">
    <property type="entry name" value="Ribonuclease T2-like"/>
    <property type="match status" value="1"/>
</dbReference>
<organism evidence="3 4">
    <name type="scientific">Cotesia congregata</name>
    <name type="common">Parasitoid wasp</name>
    <name type="synonym">Apanteles congregatus</name>
    <dbReference type="NCBI Taxonomy" id="51543"/>
    <lineage>
        <taxon>Eukaryota</taxon>
        <taxon>Metazoa</taxon>
        <taxon>Ecdysozoa</taxon>
        <taxon>Arthropoda</taxon>
        <taxon>Hexapoda</taxon>
        <taxon>Insecta</taxon>
        <taxon>Pterygota</taxon>
        <taxon>Neoptera</taxon>
        <taxon>Endopterygota</taxon>
        <taxon>Hymenoptera</taxon>
        <taxon>Apocrita</taxon>
        <taxon>Ichneumonoidea</taxon>
        <taxon>Braconidae</taxon>
        <taxon>Microgastrinae</taxon>
        <taxon>Cotesia</taxon>
    </lineage>
</organism>
<dbReference type="InterPro" id="IPR036430">
    <property type="entry name" value="RNase_T2-like_sf"/>
</dbReference>
<comment type="caution">
    <text evidence="3">The sequence shown here is derived from an EMBL/GenBank/DDBJ whole genome shotgun (WGS) entry which is preliminary data.</text>
</comment>
<evidence type="ECO:0000256" key="1">
    <source>
        <dbReference type="ARBA" id="ARBA00007469"/>
    </source>
</evidence>
<evidence type="ECO:0000313" key="3">
    <source>
        <dbReference type="EMBL" id="CAG5075436.1"/>
    </source>
</evidence>
<gene>
    <name evidence="3" type="ORF">HICCMSTLAB_LOCUS1590</name>
</gene>
<proteinExistence type="inferred from homology"/>
<reference evidence="3" key="1">
    <citation type="submission" date="2021-04" db="EMBL/GenBank/DDBJ databases">
        <authorList>
            <person name="Chebbi M.A.C M."/>
        </authorList>
    </citation>
    <scope>NUCLEOTIDE SEQUENCE</scope>
</reference>
<comment type="similarity">
    <text evidence="1 2">Belongs to the RNase T2 family.</text>
</comment>
<dbReference type="InterPro" id="IPR001568">
    <property type="entry name" value="RNase_T2-like"/>
</dbReference>
<dbReference type="SUPFAM" id="SSF55895">
    <property type="entry name" value="Ribonuclease Rh-like"/>
    <property type="match status" value="1"/>
</dbReference>
<accession>A0A8J2E2V8</accession>
<protein>
    <submittedName>
        <fullName evidence="3">Similar to rnaset2: Ribonuclease T2 (Danio rerio)</fullName>
    </submittedName>
</protein>
<dbReference type="GO" id="GO:0003723">
    <property type="term" value="F:RNA binding"/>
    <property type="evidence" value="ECO:0007669"/>
    <property type="project" value="InterPro"/>
</dbReference>
<dbReference type="PANTHER" id="PTHR11240">
    <property type="entry name" value="RIBONUCLEASE T2"/>
    <property type="match status" value="1"/>
</dbReference>
<name>A0A8J2E2V8_COTCN</name>
<dbReference type="Proteomes" id="UP000786811">
    <property type="component" value="Unassembled WGS sequence"/>
</dbReference>
<dbReference type="GO" id="GO:0033897">
    <property type="term" value="F:ribonuclease T2 activity"/>
    <property type="evidence" value="ECO:0007669"/>
    <property type="project" value="InterPro"/>
</dbReference>
<evidence type="ECO:0000313" key="4">
    <source>
        <dbReference type="Proteomes" id="UP000786811"/>
    </source>
</evidence>
<dbReference type="Pfam" id="PF00445">
    <property type="entry name" value="Ribonuclease_T2"/>
    <property type="match status" value="1"/>
</dbReference>
<dbReference type="PANTHER" id="PTHR11240:SF22">
    <property type="entry name" value="RIBONUCLEASE T2"/>
    <property type="match status" value="1"/>
</dbReference>
<evidence type="ECO:0000256" key="2">
    <source>
        <dbReference type="RuleBase" id="RU004328"/>
    </source>
</evidence>
<keyword evidence="4" id="KW-1185">Reference proteome</keyword>
<sequence length="238" mass="27675">MFSEDDLHLGFSIQYNYTEKQWVAVDLILRNNASYTSCINGTLWSDDWERPNPYPTLEDTWTDFGPCFTKIELLNDKSKYLSEASRLFNKYNMNDILNQSNITHGNNYTYQEISDAVSKATHGIKPAVKCFHNHFYRSGNNLVLDKITLFFDKSFNLINPLKHHYRGMCSTYLPIVYEYPKKISQEYLKETLWISNIPYPCLCIMMTLLINIQHFGYLFEAQGISPLLDPQPPGEPAP</sequence>
<dbReference type="EMBL" id="CAJNRD030001116">
    <property type="protein sequence ID" value="CAG5075436.1"/>
    <property type="molecule type" value="Genomic_DNA"/>
</dbReference>